<dbReference type="Gene3D" id="3.30.200.20">
    <property type="entry name" value="Phosphorylase Kinase, domain 1"/>
    <property type="match status" value="1"/>
</dbReference>
<evidence type="ECO:0000313" key="2">
    <source>
        <dbReference type="EMBL" id="SVA80841.1"/>
    </source>
</evidence>
<proteinExistence type="predicted"/>
<name>A0A381YW45_9ZZZZ</name>
<dbReference type="EMBL" id="UINC01019127">
    <property type="protein sequence ID" value="SVA80841.1"/>
    <property type="molecule type" value="Genomic_DNA"/>
</dbReference>
<dbReference type="SUPFAM" id="SSF56112">
    <property type="entry name" value="Protein kinase-like (PK-like)"/>
    <property type="match status" value="1"/>
</dbReference>
<evidence type="ECO:0000259" key="1">
    <source>
        <dbReference type="Pfam" id="PF01636"/>
    </source>
</evidence>
<reference evidence="2" key="1">
    <citation type="submission" date="2018-05" db="EMBL/GenBank/DDBJ databases">
        <authorList>
            <person name="Lanie J.A."/>
            <person name="Ng W.-L."/>
            <person name="Kazmierczak K.M."/>
            <person name="Andrzejewski T.M."/>
            <person name="Davidsen T.M."/>
            <person name="Wayne K.J."/>
            <person name="Tettelin H."/>
            <person name="Glass J.I."/>
            <person name="Rusch D."/>
            <person name="Podicherti R."/>
            <person name="Tsui H.-C.T."/>
            <person name="Winkler M.E."/>
        </authorList>
    </citation>
    <scope>NUCLEOTIDE SEQUENCE</scope>
</reference>
<feature type="domain" description="Aminoglycoside phosphotransferase" evidence="1">
    <location>
        <begin position="25"/>
        <end position="249"/>
    </location>
</feature>
<dbReference type="Gene3D" id="3.90.1200.10">
    <property type="match status" value="1"/>
</dbReference>
<dbReference type="InterPro" id="IPR002575">
    <property type="entry name" value="Aminoglycoside_PTrfase"/>
</dbReference>
<gene>
    <name evidence="2" type="ORF">METZ01_LOCUS133695</name>
</gene>
<accession>A0A381YW45</accession>
<sequence>MNQDHRYKDLENWLSNSIDKPIKAIAPASTDASFRSYFRVFVDNQNTYIAVDAPPEYEDSVKFVNIASLMKEMGIRVPKIIATNLQEGFLLIGDLGKETMLNAIHRQETKAQEFYGEAIDILFKIQTNGSSHVEGLPLYSKELLMDEMRLFVDWFCLRHLQIDPEIINDYGFEEIFEKLSVYALDQNQVFVHRDFHSRNILFSEKGDMGVVDFQDAVVGPVTYDLVSLLKDCYISLPNSTIDHWVDYYFTRLMDHELIDKSQQEFKLEFDLMGVQRHLKAIGIFSRLKYRDG</sequence>
<dbReference type="AlphaFoldDB" id="A0A381YW45"/>
<dbReference type="Pfam" id="PF01636">
    <property type="entry name" value="APH"/>
    <property type="match status" value="1"/>
</dbReference>
<organism evidence="2">
    <name type="scientific">marine metagenome</name>
    <dbReference type="NCBI Taxonomy" id="408172"/>
    <lineage>
        <taxon>unclassified sequences</taxon>
        <taxon>metagenomes</taxon>
        <taxon>ecological metagenomes</taxon>
    </lineage>
</organism>
<feature type="non-terminal residue" evidence="2">
    <location>
        <position position="292"/>
    </location>
</feature>
<protein>
    <recommendedName>
        <fullName evidence="1">Aminoglycoside phosphotransferase domain-containing protein</fullName>
    </recommendedName>
</protein>
<dbReference type="InterPro" id="IPR011009">
    <property type="entry name" value="Kinase-like_dom_sf"/>
</dbReference>